<comment type="caution">
    <text evidence="9">The sequence shown here is derived from an EMBL/GenBank/DDBJ whole genome shotgun (WGS) entry which is preliminary data.</text>
</comment>
<evidence type="ECO:0000256" key="4">
    <source>
        <dbReference type="ARBA" id="ARBA00022989"/>
    </source>
</evidence>
<feature type="non-terminal residue" evidence="9">
    <location>
        <position position="1"/>
    </location>
</feature>
<organism evidence="9 10">
    <name type="scientific">Ambispora leptoticha</name>
    <dbReference type="NCBI Taxonomy" id="144679"/>
    <lineage>
        <taxon>Eukaryota</taxon>
        <taxon>Fungi</taxon>
        <taxon>Fungi incertae sedis</taxon>
        <taxon>Mucoromycota</taxon>
        <taxon>Glomeromycotina</taxon>
        <taxon>Glomeromycetes</taxon>
        <taxon>Archaeosporales</taxon>
        <taxon>Ambisporaceae</taxon>
        <taxon>Ambispora</taxon>
    </lineage>
</organism>
<dbReference type="AlphaFoldDB" id="A0A9N9NFE3"/>
<dbReference type="OrthoDB" id="1368at2759"/>
<keyword evidence="10" id="KW-1185">Reference proteome</keyword>
<evidence type="ECO:0000256" key="5">
    <source>
        <dbReference type="ARBA" id="ARBA00023065"/>
    </source>
</evidence>
<feature type="non-terminal residue" evidence="9">
    <location>
        <position position="363"/>
    </location>
</feature>
<dbReference type="GO" id="GO:0005254">
    <property type="term" value="F:chloride channel activity"/>
    <property type="evidence" value="ECO:0007669"/>
    <property type="project" value="InterPro"/>
</dbReference>
<keyword evidence="4 8" id="KW-1133">Transmembrane helix</keyword>
<dbReference type="PANTHER" id="PTHR33281:SF16">
    <property type="match status" value="1"/>
</dbReference>
<evidence type="ECO:0000313" key="10">
    <source>
        <dbReference type="Proteomes" id="UP000789508"/>
    </source>
</evidence>
<reference evidence="9" key="1">
    <citation type="submission" date="2021-06" db="EMBL/GenBank/DDBJ databases">
        <authorList>
            <person name="Kallberg Y."/>
            <person name="Tangrot J."/>
            <person name="Rosling A."/>
        </authorList>
    </citation>
    <scope>NUCLEOTIDE SEQUENCE</scope>
    <source>
        <strain evidence="9">FL130A</strain>
    </source>
</reference>
<evidence type="ECO:0000256" key="2">
    <source>
        <dbReference type="ARBA" id="ARBA00022448"/>
    </source>
</evidence>
<dbReference type="InterPro" id="IPR044669">
    <property type="entry name" value="YneE/VCCN1/2-like"/>
</dbReference>
<evidence type="ECO:0000256" key="8">
    <source>
        <dbReference type="SAM" id="Phobius"/>
    </source>
</evidence>
<sequence>NSKYSKMPIDPKMKNPKKLPIFRHMMRHQRGWGYPDILTIRGSVLLSVIPIIVCTALWSSFLCYLNLELDYDLLLPIDLVGSVAVVVGLLLAFRTNNAYDRYYEGRKLFTNMCTQVRNCARTLWVGVVEQSDQDHRDKEQTIKLLLAYVVAVKHHLRLEFGTRWNDLSDLLPPGFQLSYFDGNATQQGVDVGSGGPEDPNLPENANSAGSNQTEHTISNTVHGLTGIIPETIQLLREASANGGSTTVYLDDEEFDGEVDASMSLPLEIVMHLGLYFDEKFREGKIDGGRFGTVSAFLNSLIETLGNLERISTTPMPHAYNVHLKQAVTIYVWALPLALVDKLLWYTVPATAVVAFVLFGVEGI</sequence>
<evidence type="ECO:0000256" key="7">
    <source>
        <dbReference type="SAM" id="MobiDB-lite"/>
    </source>
</evidence>
<evidence type="ECO:0000256" key="3">
    <source>
        <dbReference type="ARBA" id="ARBA00022692"/>
    </source>
</evidence>
<evidence type="ECO:0000313" key="9">
    <source>
        <dbReference type="EMBL" id="CAG8732645.1"/>
    </source>
</evidence>
<feature type="transmembrane region" description="Helical" evidence="8">
    <location>
        <begin position="44"/>
        <end position="67"/>
    </location>
</feature>
<accession>A0A9N9NFE3</accession>
<name>A0A9N9NFE3_9GLOM</name>
<dbReference type="Proteomes" id="UP000789508">
    <property type="component" value="Unassembled WGS sequence"/>
</dbReference>
<feature type="region of interest" description="Disordered" evidence="7">
    <location>
        <begin position="187"/>
        <end position="212"/>
    </location>
</feature>
<evidence type="ECO:0000256" key="6">
    <source>
        <dbReference type="ARBA" id="ARBA00023136"/>
    </source>
</evidence>
<dbReference type="GO" id="GO:0016020">
    <property type="term" value="C:membrane"/>
    <property type="evidence" value="ECO:0007669"/>
    <property type="project" value="UniProtKB-SubCell"/>
</dbReference>
<dbReference type="PANTHER" id="PTHR33281">
    <property type="entry name" value="UPF0187 PROTEIN YNEE"/>
    <property type="match status" value="1"/>
</dbReference>
<dbReference type="Pfam" id="PF25539">
    <property type="entry name" value="Bestrophin_2"/>
    <property type="match status" value="2"/>
</dbReference>
<comment type="subcellular location">
    <subcellularLocation>
        <location evidence="1">Membrane</location>
        <topology evidence="1">Multi-pass membrane protein</topology>
    </subcellularLocation>
</comment>
<dbReference type="EMBL" id="CAJVPS010031233">
    <property type="protein sequence ID" value="CAG8732645.1"/>
    <property type="molecule type" value="Genomic_DNA"/>
</dbReference>
<keyword evidence="6 8" id="KW-0472">Membrane</keyword>
<protein>
    <submittedName>
        <fullName evidence="9">6110_t:CDS:1</fullName>
    </submittedName>
</protein>
<feature type="transmembrane region" description="Helical" evidence="8">
    <location>
        <begin position="342"/>
        <end position="360"/>
    </location>
</feature>
<proteinExistence type="predicted"/>
<keyword evidence="3 8" id="KW-0812">Transmembrane</keyword>
<feature type="transmembrane region" description="Helical" evidence="8">
    <location>
        <begin position="73"/>
        <end position="93"/>
    </location>
</feature>
<keyword evidence="2" id="KW-0813">Transport</keyword>
<gene>
    <name evidence="9" type="ORF">ALEPTO_LOCUS12677</name>
</gene>
<feature type="compositionally biased region" description="Polar residues" evidence="7">
    <location>
        <begin position="203"/>
        <end position="212"/>
    </location>
</feature>
<evidence type="ECO:0000256" key="1">
    <source>
        <dbReference type="ARBA" id="ARBA00004141"/>
    </source>
</evidence>
<keyword evidence="5" id="KW-0406">Ion transport</keyword>